<accession>A0A0R2QHW7</accession>
<dbReference type="AlphaFoldDB" id="A0A0R2QHW7"/>
<dbReference type="GO" id="GO:0006355">
    <property type="term" value="P:regulation of DNA-templated transcription"/>
    <property type="evidence" value="ECO:0007669"/>
    <property type="project" value="InterPro"/>
</dbReference>
<protein>
    <recommendedName>
        <fullName evidence="3">Antitoxin</fullName>
    </recommendedName>
</protein>
<organism evidence="1 2">
    <name type="scientific">Acidimicrobiia bacterium BACL6 MAG-120924-bin43</name>
    <dbReference type="NCBI Taxonomy" id="1655583"/>
    <lineage>
        <taxon>Bacteria</taxon>
        <taxon>Bacillati</taxon>
        <taxon>Actinomycetota</taxon>
        <taxon>Acidimicrobiia</taxon>
        <taxon>acIV cluster</taxon>
    </lineage>
</organism>
<dbReference type="InterPro" id="IPR010985">
    <property type="entry name" value="Ribbon_hlx_hlx"/>
</dbReference>
<name>A0A0R2QHW7_9ACTN</name>
<dbReference type="Proteomes" id="UP000051017">
    <property type="component" value="Unassembled WGS sequence"/>
</dbReference>
<sequence>MSAIQIKDVSEEIHEQLRERAKESNCTLGEYVLRLIRADLLRPSVAKWKADMLGRPGAAIDTQFVIDEIRRMRDTAK</sequence>
<dbReference type="SUPFAM" id="SSF47598">
    <property type="entry name" value="Ribbon-helix-helix"/>
    <property type="match status" value="1"/>
</dbReference>
<dbReference type="EMBL" id="LIBJ01000123">
    <property type="protein sequence ID" value="KRO47917.1"/>
    <property type="molecule type" value="Genomic_DNA"/>
</dbReference>
<evidence type="ECO:0008006" key="3">
    <source>
        <dbReference type="Google" id="ProtNLM"/>
    </source>
</evidence>
<evidence type="ECO:0000313" key="1">
    <source>
        <dbReference type="EMBL" id="KRO47917.1"/>
    </source>
</evidence>
<evidence type="ECO:0000313" key="2">
    <source>
        <dbReference type="Proteomes" id="UP000051017"/>
    </source>
</evidence>
<comment type="caution">
    <text evidence="1">The sequence shown here is derived from an EMBL/GenBank/DDBJ whole genome shotgun (WGS) entry which is preliminary data.</text>
</comment>
<reference evidence="1 2" key="1">
    <citation type="submission" date="2015-10" db="EMBL/GenBank/DDBJ databases">
        <title>Metagenome-Assembled Genomes uncover a global brackish microbiome.</title>
        <authorList>
            <person name="Hugerth L.W."/>
            <person name="Larsson J."/>
            <person name="Alneberg J."/>
            <person name="Lindh M.V."/>
            <person name="Legrand C."/>
            <person name="Pinhassi J."/>
            <person name="Andersson A.F."/>
        </authorList>
    </citation>
    <scope>NUCLEOTIDE SEQUENCE [LARGE SCALE GENOMIC DNA]</scope>
    <source>
        <strain evidence="1">BACL6 MAG-120924-bin43</strain>
    </source>
</reference>
<gene>
    <name evidence="1" type="ORF">ABR75_07815</name>
</gene>
<proteinExistence type="predicted"/>